<feature type="compositionally biased region" description="Basic and acidic residues" evidence="1">
    <location>
        <begin position="98"/>
        <end position="112"/>
    </location>
</feature>
<keyword evidence="2" id="KW-0732">Signal</keyword>
<name>A0AA36DHI0_9BILA</name>
<accession>A0AA36DHI0</accession>
<evidence type="ECO:0000256" key="2">
    <source>
        <dbReference type="SAM" id="SignalP"/>
    </source>
</evidence>
<dbReference type="EMBL" id="CATQJA010002710">
    <property type="protein sequence ID" value="CAJ0587741.1"/>
    <property type="molecule type" value="Genomic_DNA"/>
</dbReference>
<dbReference type="AlphaFoldDB" id="A0AA36DHI0"/>
<evidence type="ECO:0000313" key="4">
    <source>
        <dbReference type="Proteomes" id="UP001177023"/>
    </source>
</evidence>
<keyword evidence="4" id="KW-1185">Reference proteome</keyword>
<feature type="non-terminal residue" evidence="3">
    <location>
        <position position="1"/>
    </location>
</feature>
<gene>
    <name evidence="3" type="ORF">MSPICULIGERA_LOCUS25696</name>
</gene>
<reference evidence="3" key="1">
    <citation type="submission" date="2023-06" db="EMBL/GenBank/DDBJ databases">
        <authorList>
            <person name="Delattre M."/>
        </authorList>
    </citation>
    <scope>NUCLEOTIDE SEQUENCE</scope>
    <source>
        <strain evidence="3">AF72</strain>
    </source>
</reference>
<feature type="region of interest" description="Disordered" evidence="1">
    <location>
        <begin position="98"/>
        <end position="138"/>
    </location>
</feature>
<evidence type="ECO:0000256" key="1">
    <source>
        <dbReference type="SAM" id="MobiDB-lite"/>
    </source>
</evidence>
<organism evidence="3 4">
    <name type="scientific">Mesorhabditis spiculigera</name>
    <dbReference type="NCBI Taxonomy" id="96644"/>
    <lineage>
        <taxon>Eukaryota</taxon>
        <taxon>Metazoa</taxon>
        <taxon>Ecdysozoa</taxon>
        <taxon>Nematoda</taxon>
        <taxon>Chromadorea</taxon>
        <taxon>Rhabditida</taxon>
        <taxon>Rhabditina</taxon>
        <taxon>Rhabditomorpha</taxon>
        <taxon>Rhabditoidea</taxon>
        <taxon>Rhabditidae</taxon>
        <taxon>Mesorhabditinae</taxon>
        <taxon>Mesorhabditis</taxon>
    </lineage>
</organism>
<comment type="caution">
    <text evidence="3">The sequence shown here is derived from an EMBL/GenBank/DDBJ whole genome shotgun (WGS) entry which is preliminary data.</text>
</comment>
<evidence type="ECO:0000313" key="3">
    <source>
        <dbReference type="EMBL" id="CAJ0587741.1"/>
    </source>
</evidence>
<sequence>MGVLLLGISIMVMRPTSSEFTKVFHENRIGHPKVLDEMQTITKRKSRYHRSAHHLTLLVKTDCREWSSKFSEKWRIDTHTGMALQHRDIKRIIKIPRNEEATPSRQGDHEKFGGGPRPALMPRSGQTQFPVSKSRPCSLDLPHGKKRLEYAWGAQMSNSQVVGILPDVTAGPSSVGAISPLFD</sequence>
<feature type="chain" id="PRO_5041371991" evidence="2">
    <location>
        <begin position="19"/>
        <end position="183"/>
    </location>
</feature>
<proteinExistence type="predicted"/>
<protein>
    <submittedName>
        <fullName evidence="3">Uncharacterized protein</fullName>
    </submittedName>
</protein>
<dbReference type="Proteomes" id="UP001177023">
    <property type="component" value="Unassembled WGS sequence"/>
</dbReference>
<feature type="signal peptide" evidence="2">
    <location>
        <begin position="1"/>
        <end position="18"/>
    </location>
</feature>